<name>A0A1B2IX99_9LACO</name>
<reference evidence="4 5" key="1">
    <citation type="submission" date="2016-03" db="EMBL/GenBank/DDBJ databases">
        <title>Pediococcus and Lactobacillus from brewery environment - whole genome sequencing and assembly.</title>
        <authorList>
            <person name="Behr J."/>
            <person name="Geissler A.J."/>
            <person name="Vogel R.F."/>
        </authorList>
    </citation>
    <scope>NUCLEOTIDE SEQUENCE [LARGE SCALE GENOMIC DNA]</scope>
    <source>
        <strain evidence="4 5">TMW 1.1995</strain>
    </source>
</reference>
<evidence type="ECO:0000256" key="2">
    <source>
        <dbReference type="ARBA" id="ARBA00006479"/>
    </source>
</evidence>
<dbReference type="Proteomes" id="UP000093267">
    <property type="component" value="Chromosome"/>
</dbReference>
<organism evidence="4 5">
    <name type="scientific">Secundilactobacillus paracollinoides</name>
    <dbReference type="NCBI Taxonomy" id="240427"/>
    <lineage>
        <taxon>Bacteria</taxon>
        <taxon>Bacillati</taxon>
        <taxon>Bacillota</taxon>
        <taxon>Bacilli</taxon>
        <taxon>Lactobacillales</taxon>
        <taxon>Lactobacillaceae</taxon>
        <taxon>Secundilactobacillus</taxon>
    </lineage>
</organism>
<dbReference type="OrthoDB" id="9796533at2"/>
<evidence type="ECO:0000313" key="5">
    <source>
        <dbReference type="Proteomes" id="UP000093267"/>
    </source>
</evidence>
<dbReference type="InterPro" id="IPR036390">
    <property type="entry name" value="WH_DNA-bd_sf"/>
</dbReference>
<dbReference type="InterPro" id="IPR000600">
    <property type="entry name" value="ROK"/>
</dbReference>
<proteinExistence type="inferred from homology"/>
<dbReference type="Gene3D" id="3.30.420.40">
    <property type="match status" value="2"/>
</dbReference>
<dbReference type="EMBL" id="CP014924">
    <property type="protein sequence ID" value="ANZ66663.1"/>
    <property type="molecule type" value="Genomic_DNA"/>
</dbReference>
<dbReference type="SUPFAM" id="SSF53067">
    <property type="entry name" value="Actin-like ATPase domain"/>
    <property type="match status" value="1"/>
</dbReference>
<gene>
    <name evidence="4" type="ORF">AYR63_05615</name>
</gene>
<evidence type="ECO:0000313" key="4">
    <source>
        <dbReference type="EMBL" id="ANZ66663.1"/>
    </source>
</evidence>
<dbReference type="AlphaFoldDB" id="A0A1B2IX99"/>
<dbReference type="Pfam" id="PF13412">
    <property type="entry name" value="HTH_24"/>
    <property type="match status" value="1"/>
</dbReference>
<keyword evidence="4" id="KW-0418">Kinase</keyword>
<dbReference type="InterPro" id="IPR036388">
    <property type="entry name" value="WH-like_DNA-bd_sf"/>
</dbReference>
<accession>A0A1B2IX99</accession>
<dbReference type="STRING" id="240427.AYR62_14625"/>
<dbReference type="Pfam" id="PF00480">
    <property type="entry name" value="ROK"/>
    <property type="match status" value="1"/>
</dbReference>
<dbReference type="Gene3D" id="1.10.10.10">
    <property type="entry name" value="Winged helix-like DNA-binding domain superfamily/Winged helix DNA-binding domain"/>
    <property type="match status" value="1"/>
</dbReference>
<dbReference type="InterPro" id="IPR043129">
    <property type="entry name" value="ATPase_NBD"/>
</dbReference>
<dbReference type="PANTHER" id="PTHR18964:SF149">
    <property type="entry name" value="BIFUNCTIONAL UDP-N-ACETYLGLUCOSAMINE 2-EPIMERASE_N-ACETYLMANNOSAMINE KINASE"/>
    <property type="match status" value="1"/>
</dbReference>
<keyword evidence="3" id="KW-0119">Carbohydrate metabolism</keyword>
<keyword evidence="3" id="KW-0859">Xylose metabolism</keyword>
<sequence length="372" mass="40922">MLSSNMQSIQQSNYSDIYHLLYAHDKLSKQDIADELGLSLPTVSTNLQKLINQQLVMKNGQLKSLIGRRATAYSIDPNVGLSIGVELYRTNATIAIINLRNDILALHTVNIPFANDTEYCEVLSQQLLQLIRNKGLSLNQITGAGIGIQGLISNDGTTVLYGKILGGTGMKTSDFSQYLPFPVTFYHDADCVAVAEFAGTPTDGIFLSINEHIGTAIIINGQVLKSTSGRDGTMEHITLNAVDGPVCYCGRRGCIETYCSLSSLLQPNETLASFFSDLHQKKKAVVKRFETYLDYLADAIYNLHMFIDTPLIIAGELTKYLNETIYDALKKRLKERSVFPENEEYLRFGKVGDHSVAIGAAIPAINDLLADI</sequence>
<dbReference type="SUPFAM" id="SSF46785">
    <property type="entry name" value="Winged helix' DNA-binding domain"/>
    <property type="match status" value="1"/>
</dbReference>
<keyword evidence="5" id="KW-1185">Reference proteome</keyword>
<evidence type="ECO:0000256" key="1">
    <source>
        <dbReference type="ARBA" id="ARBA00002486"/>
    </source>
</evidence>
<keyword evidence="4" id="KW-0808">Transferase</keyword>
<comment type="similarity">
    <text evidence="2">Belongs to the ROK (NagC/XylR) family.</text>
</comment>
<protein>
    <submittedName>
        <fullName evidence="4">Sugar kinase</fullName>
    </submittedName>
</protein>
<dbReference type="GO" id="GO:0016301">
    <property type="term" value="F:kinase activity"/>
    <property type="evidence" value="ECO:0007669"/>
    <property type="project" value="UniProtKB-KW"/>
</dbReference>
<dbReference type="PANTHER" id="PTHR18964">
    <property type="entry name" value="ROK (REPRESSOR, ORF, KINASE) FAMILY"/>
    <property type="match status" value="1"/>
</dbReference>
<comment type="function">
    <text evidence="1">Transcriptional repressor of xylose-utilizing enzymes.</text>
</comment>
<dbReference type="GO" id="GO:0042732">
    <property type="term" value="P:D-xylose metabolic process"/>
    <property type="evidence" value="ECO:0007669"/>
    <property type="project" value="UniProtKB-KW"/>
</dbReference>
<evidence type="ECO:0000256" key="3">
    <source>
        <dbReference type="ARBA" id="ARBA00022629"/>
    </source>
</evidence>